<dbReference type="InterPro" id="IPR018060">
    <property type="entry name" value="HTH_AraC"/>
</dbReference>
<dbReference type="InterPro" id="IPR009057">
    <property type="entry name" value="Homeodomain-like_sf"/>
</dbReference>
<dbReference type="Pfam" id="PF12833">
    <property type="entry name" value="HTH_18"/>
    <property type="match status" value="1"/>
</dbReference>
<organism evidence="5 6">
    <name type="scientific">Microscilla marina ATCC 23134</name>
    <dbReference type="NCBI Taxonomy" id="313606"/>
    <lineage>
        <taxon>Bacteria</taxon>
        <taxon>Pseudomonadati</taxon>
        <taxon>Bacteroidota</taxon>
        <taxon>Cytophagia</taxon>
        <taxon>Cytophagales</taxon>
        <taxon>Microscillaceae</taxon>
        <taxon>Microscilla</taxon>
    </lineage>
</organism>
<evidence type="ECO:0000313" key="5">
    <source>
        <dbReference type="EMBL" id="EAY26711.1"/>
    </source>
</evidence>
<dbReference type="Pfam" id="PF06445">
    <property type="entry name" value="GyrI-like"/>
    <property type="match status" value="1"/>
</dbReference>
<dbReference type="InterPro" id="IPR020449">
    <property type="entry name" value="Tscrpt_reg_AraC-type_HTH"/>
</dbReference>
<keyword evidence="6" id="KW-1185">Reference proteome</keyword>
<dbReference type="Gene3D" id="1.10.10.60">
    <property type="entry name" value="Homeodomain-like"/>
    <property type="match status" value="1"/>
</dbReference>
<dbReference type="RefSeq" id="WP_002700467.1">
    <property type="nucleotide sequence ID" value="NZ_AAWS01000031.1"/>
</dbReference>
<comment type="caution">
    <text evidence="5">The sequence shown here is derived from an EMBL/GenBank/DDBJ whole genome shotgun (WGS) entry which is preliminary data.</text>
</comment>
<dbReference type="EMBL" id="AAWS01000031">
    <property type="protein sequence ID" value="EAY26711.1"/>
    <property type="molecule type" value="Genomic_DNA"/>
</dbReference>
<dbReference type="AlphaFoldDB" id="A1ZSG3"/>
<accession>A1ZSG3</accession>
<dbReference type="PANTHER" id="PTHR40055:SF1">
    <property type="entry name" value="TRANSCRIPTIONAL REGULATOR YGIV-RELATED"/>
    <property type="match status" value="1"/>
</dbReference>
<dbReference type="Gene3D" id="3.20.80.10">
    <property type="entry name" value="Regulatory factor, effector binding domain"/>
    <property type="match status" value="1"/>
</dbReference>
<proteinExistence type="predicted"/>
<keyword evidence="1" id="KW-0805">Transcription regulation</keyword>
<dbReference type="eggNOG" id="COG2207">
    <property type="taxonomic scope" value="Bacteria"/>
</dbReference>
<dbReference type="PROSITE" id="PS01124">
    <property type="entry name" value="HTH_ARAC_FAMILY_2"/>
    <property type="match status" value="1"/>
</dbReference>
<sequence>MKNDLHIERLRSLLNLLENNFTKPLSSSEVAAATFYSYRNINRIFRAVFHKSIGRYIKELLLQEAARRLAYSDKAITDIAFELNYSDLQAFNKAFRREFDCSPSQFRQQEKKDMKAWINTKLPEEIKELDRLTYSIESLPPTRILYLTHYGNYNSQGINDCWDALLEYAYQQKLLKEDTHYLGELMDDDEIVKDENCRYNAAITLPQEAVFEPTGFFNTKTIESGQYVCVTHQGDRNKLDTVYEQIFLHWIVKNEFEIVDKPFLEFYLNDETDTATKDLLTEIYVPVASSKL</sequence>
<dbReference type="PANTHER" id="PTHR40055">
    <property type="entry name" value="TRANSCRIPTIONAL REGULATOR YGIV-RELATED"/>
    <property type="match status" value="1"/>
</dbReference>
<protein>
    <submittedName>
        <fullName evidence="5">Transcriptional regulator, AraC type, putative</fullName>
    </submittedName>
</protein>
<dbReference type="InterPro" id="IPR010499">
    <property type="entry name" value="AraC_E-bd"/>
</dbReference>
<dbReference type="InterPro" id="IPR011256">
    <property type="entry name" value="Reg_factor_effector_dom_sf"/>
</dbReference>
<dbReference type="InterPro" id="IPR029442">
    <property type="entry name" value="GyrI-like"/>
</dbReference>
<dbReference type="SMART" id="SM00342">
    <property type="entry name" value="HTH_ARAC"/>
    <property type="match status" value="1"/>
</dbReference>
<evidence type="ECO:0000256" key="2">
    <source>
        <dbReference type="ARBA" id="ARBA00023125"/>
    </source>
</evidence>
<name>A1ZSG3_MICM2</name>
<dbReference type="SMART" id="SM00871">
    <property type="entry name" value="AraC_E_bind"/>
    <property type="match status" value="1"/>
</dbReference>
<evidence type="ECO:0000259" key="4">
    <source>
        <dbReference type="PROSITE" id="PS01124"/>
    </source>
</evidence>
<keyword evidence="2" id="KW-0238">DNA-binding</keyword>
<keyword evidence="3" id="KW-0804">Transcription</keyword>
<dbReference type="OrthoDB" id="9816011at2"/>
<dbReference type="GO" id="GO:0003700">
    <property type="term" value="F:DNA-binding transcription factor activity"/>
    <property type="evidence" value="ECO:0007669"/>
    <property type="project" value="InterPro"/>
</dbReference>
<reference evidence="5 6" key="1">
    <citation type="submission" date="2007-01" db="EMBL/GenBank/DDBJ databases">
        <authorList>
            <person name="Haygood M."/>
            <person name="Podell S."/>
            <person name="Anderson C."/>
            <person name="Hopkinson B."/>
            <person name="Roe K."/>
            <person name="Barbeau K."/>
            <person name="Gaasterland T."/>
            <person name="Ferriera S."/>
            <person name="Johnson J."/>
            <person name="Kravitz S."/>
            <person name="Beeson K."/>
            <person name="Sutton G."/>
            <person name="Rogers Y.-H."/>
            <person name="Friedman R."/>
            <person name="Frazier M."/>
            <person name="Venter J.C."/>
        </authorList>
    </citation>
    <scope>NUCLEOTIDE SEQUENCE [LARGE SCALE GENOMIC DNA]</scope>
    <source>
        <strain evidence="5 6">ATCC 23134</strain>
    </source>
</reference>
<feature type="domain" description="HTH araC/xylS-type" evidence="4">
    <location>
        <begin position="11"/>
        <end position="109"/>
    </location>
</feature>
<dbReference type="GO" id="GO:0043565">
    <property type="term" value="F:sequence-specific DNA binding"/>
    <property type="evidence" value="ECO:0007669"/>
    <property type="project" value="InterPro"/>
</dbReference>
<dbReference type="PRINTS" id="PR00032">
    <property type="entry name" value="HTHARAC"/>
</dbReference>
<gene>
    <name evidence="5" type="ORF">M23134_02962</name>
</gene>
<dbReference type="SUPFAM" id="SSF46689">
    <property type="entry name" value="Homeodomain-like"/>
    <property type="match status" value="2"/>
</dbReference>
<evidence type="ECO:0000256" key="3">
    <source>
        <dbReference type="ARBA" id="ARBA00023163"/>
    </source>
</evidence>
<dbReference type="eggNOG" id="COG3449">
    <property type="taxonomic scope" value="Bacteria"/>
</dbReference>
<evidence type="ECO:0000256" key="1">
    <source>
        <dbReference type="ARBA" id="ARBA00023015"/>
    </source>
</evidence>
<evidence type="ECO:0000313" key="6">
    <source>
        <dbReference type="Proteomes" id="UP000004095"/>
    </source>
</evidence>
<dbReference type="SUPFAM" id="SSF55136">
    <property type="entry name" value="Probable bacterial effector-binding domain"/>
    <property type="match status" value="1"/>
</dbReference>
<dbReference type="Proteomes" id="UP000004095">
    <property type="component" value="Unassembled WGS sequence"/>
</dbReference>
<dbReference type="InterPro" id="IPR050908">
    <property type="entry name" value="SmbC-like"/>
</dbReference>